<evidence type="ECO:0000313" key="2">
    <source>
        <dbReference type="EMBL" id="GEX10933.1"/>
    </source>
</evidence>
<keyword evidence="1" id="KW-0732">Signal</keyword>
<sequence length="375" mass="42011">MAPLILSLFALAVGLSSPELLHPTGIQVYQCQTSRGYSTASARSHFDELQDHCPFNQAVPETEIAALSQLLSRASARRHWQQKIGQNLTFCVFSVGESPHQVIISAGGYVLDLTAKREYRVVRPEDVLRYAQVYRAIPTQIALPTQIFVKGRKLTYQVVQTTPTGRQPQVDTLVLTSFGPDRRKIVYTFPTAHYTLHAEQINLGYSYDAHSAPNNSSGVFEHDSLLWIHPPREGVYAVLELSPYPYVQLPAKIGHQWSWELGVGDQWGNPQWVTWRGDIQVKSQYQITGQQWLTTPLGALHCWVVRAQASSPVGTSSLDMWYHPAYGFVRLNYLTVQGKSVNFNLVASTVVPAVESPQPPNYQLYHLPAPTSKTE</sequence>
<reference evidence="2" key="1">
    <citation type="journal article" date="2019" name="Sci. Rep.">
        <title>Draft genome of Tanacetum cinerariifolium, the natural source of mosquito coil.</title>
        <authorList>
            <person name="Yamashiro T."/>
            <person name="Shiraishi A."/>
            <person name="Satake H."/>
            <person name="Nakayama K."/>
        </authorList>
    </citation>
    <scope>NUCLEOTIDE SEQUENCE</scope>
</reference>
<protein>
    <submittedName>
        <fullName evidence="2">Uncharacterized protein</fullName>
    </submittedName>
</protein>
<name>A0A699H8K8_TANCI</name>
<accession>A0A699H8K8</accession>
<proteinExistence type="predicted"/>
<feature type="chain" id="PRO_5025426487" evidence="1">
    <location>
        <begin position="19"/>
        <end position="375"/>
    </location>
</feature>
<evidence type="ECO:0000256" key="1">
    <source>
        <dbReference type="SAM" id="SignalP"/>
    </source>
</evidence>
<dbReference type="AlphaFoldDB" id="A0A699H8K8"/>
<gene>
    <name evidence="2" type="ORF">Tci_282908</name>
</gene>
<organism evidence="2">
    <name type="scientific">Tanacetum cinerariifolium</name>
    <name type="common">Dalmatian daisy</name>
    <name type="synonym">Chrysanthemum cinerariifolium</name>
    <dbReference type="NCBI Taxonomy" id="118510"/>
    <lineage>
        <taxon>Eukaryota</taxon>
        <taxon>Viridiplantae</taxon>
        <taxon>Streptophyta</taxon>
        <taxon>Embryophyta</taxon>
        <taxon>Tracheophyta</taxon>
        <taxon>Spermatophyta</taxon>
        <taxon>Magnoliopsida</taxon>
        <taxon>eudicotyledons</taxon>
        <taxon>Gunneridae</taxon>
        <taxon>Pentapetalae</taxon>
        <taxon>asterids</taxon>
        <taxon>campanulids</taxon>
        <taxon>Asterales</taxon>
        <taxon>Asteraceae</taxon>
        <taxon>Asteroideae</taxon>
        <taxon>Anthemideae</taxon>
        <taxon>Anthemidinae</taxon>
        <taxon>Tanacetum</taxon>
    </lineage>
</organism>
<comment type="caution">
    <text evidence="2">The sequence shown here is derived from an EMBL/GenBank/DDBJ whole genome shotgun (WGS) entry which is preliminary data.</text>
</comment>
<feature type="signal peptide" evidence="1">
    <location>
        <begin position="1"/>
        <end position="18"/>
    </location>
</feature>
<dbReference type="EMBL" id="BKCJ010089971">
    <property type="protein sequence ID" value="GEX10933.1"/>
    <property type="molecule type" value="Genomic_DNA"/>
</dbReference>